<dbReference type="Proteomes" id="UP000034883">
    <property type="component" value="Chromosome"/>
</dbReference>
<sequence>MEALFGLVVLLAIGGSFVAFVVLLVVLGQRQAQASRERFARSVEALGLTLQGTHEAVAVRDGVGVRVQLTSESRGSGKHRRRVNVTRYYAYPDPPLRMGLELSEQTAILGDLLDFAGLSSDVVLGDPALDAALRIKAIEPDHARAVLREPTVGPPVLEACRIGRFALADGQAFLQHDGWALDAPQLGARLGCLHRATHALIAARRRWRATWEHALDASWGAIATTEGLTYDATRSQIYGRVADTSVQVVVTTEKGALVTRAEARFDPPLGLGLSVYRTGVAENVGKLFGAQDVQVGVAAFDAAFTVKARDEAGARRALGGEAAEAIVRIATIARAVSADDAGIRVQLDGVAHDARAVGTVVRALAEAARGMRGVGGAVPAGAYR</sequence>
<evidence type="ECO:0000313" key="2">
    <source>
        <dbReference type="EMBL" id="AKF09052.1"/>
    </source>
</evidence>
<keyword evidence="3" id="KW-1185">Reference proteome</keyword>
<dbReference type="STRING" id="927083.DB32_006201"/>
<dbReference type="OrthoDB" id="262374at2"/>
<reference evidence="2" key="1">
    <citation type="submission" date="2015-03" db="EMBL/GenBank/DDBJ databases">
        <title>Genome assembly of Sandaracinus amylolyticus DSM 53668.</title>
        <authorList>
            <person name="Sharma G."/>
            <person name="Subramanian S."/>
        </authorList>
    </citation>
    <scope>NUCLEOTIDE SEQUENCE [LARGE SCALE GENOMIC DNA]</scope>
    <source>
        <strain evidence="2">DSM 53668</strain>
    </source>
</reference>
<keyword evidence="1" id="KW-0472">Membrane</keyword>
<keyword evidence="1" id="KW-1133">Transmembrane helix</keyword>
<proteinExistence type="predicted"/>
<organism evidence="2 3">
    <name type="scientific">Sandaracinus amylolyticus</name>
    <dbReference type="NCBI Taxonomy" id="927083"/>
    <lineage>
        <taxon>Bacteria</taxon>
        <taxon>Pseudomonadati</taxon>
        <taxon>Myxococcota</taxon>
        <taxon>Polyangia</taxon>
        <taxon>Polyangiales</taxon>
        <taxon>Sandaracinaceae</taxon>
        <taxon>Sandaracinus</taxon>
    </lineage>
</organism>
<dbReference type="KEGG" id="samy:DB32_006201"/>
<feature type="transmembrane region" description="Helical" evidence="1">
    <location>
        <begin position="6"/>
        <end position="28"/>
    </location>
</feature>
<name>A0A0F6W769_9BACT</name>
<keyword evidence="1" id="KW-0812">Transmembrane</keyword>
<evidence type="ECO:0000256" key="1">
    <source>
        <dbReference type="SAM" id="Phobius"/>
    </source>
</evidence>
<accession>A0A0F6W769</accession>
<evidence type="ECO:0000313" key="3">
    <source>
        <dbReference type="Proteomes" id="UP000034883"/>
    </source>
</evidence>
<dbReference type="AlphaFoldDB" id="A0A0F6W769"/>
<protein>
    <submittedName>
        <fullName evidence="2">Uncharacterized protein</fullName>
    </submittedName>
</protein>
<dbReference type="RefSeq" id="WP_053236143.1">
    <property type="nucleotide sequence ID" value="NZ_CP011125.1"/>
</dbReference>
<dbReference type="EMBL" id="CP011125">
    <property type="protein sequence ID" value="AKF09052.1"/>
    <property type="molecule type" value="Genomic_DNA"/>
</dbReference>
<gene>
    <name evidence="2" type="ORF">DB32_006201</name>
</gene>